<organism evidence="1">
    <name type="scientific">marine sediment metagenome</name>
    <dbReference type="NCBI Taxonomy" id="412755"/>
    <lineage>
        <taxon>unclassified sequences</taxon>
        <taxon>metagenomes</taxon>
        <taxon>ecological metagenomes</taxon>
    </lineage>
</organism>
<dbReference type="EMBL" id="LAZR01017043">
    <property type="protein sequence ID" value="KKM02029.1"/>
    <property type="molecule type" value="Genomic_DNA"/>
</dbReference>
<name>A0A0F9GTA7_9ZZZZ</name>
<sequence length="90" mass="10105">MTEKKKKYQRIVYCARCNHPEDRHTRPGTDDETACAAKTVKTGAPVCKCPRVVYPTGGAMSSLSQRLMMERARAGELPPPFEADTRPPRR</sequence>
<proteinExistence type="predicted"/>
<dbReference type="AlphaFoldDB" id="A0A0F9GTA7"/>
<comment type="caution">
    <text evidence="1">The sequence shown here is derived from an EMBL/GenBank/DDBJ whole genome shotgun (WGS) entry which is preliminary data.</text>
</comment>
<protein>
    <submittedName>
        <fullName evidence="1">Uncharacterized protein</fullName>
    </submittedName>
</protein>
<accession>A0A0F9GTA7</accession>
<reference evidence="1" key="1">
    <citation type="journal article" date="2015" name="Nature">
        <title>Complex archaea that bridge the gap between prokaryotes and eukaryotes.</title>
        <authorList>
            <person name="Spang A."/>
            <person name="Saw J.H."/>
            <person name="Jorgensen S.L."/>
            <person name="Zaremba-Niedzwiedzka K."/>
            <person name="Martijn J."/>
            <person name="Lind A.E."/>
            <person name="van Eijk R."/>
            <person name="Schleper C."/>
            <person name="Guy L."/>
            <person name="Ettema T.J."/>
        </authorList>
    </citation>
    <scope>NUCLEOTIDE SEQUENCE</scope>
</reference>
<gene>
    <name evidence="1" type="ORF">LCGC14_1788550</name>
</gene>
<evidence type="ECO:0000313" key="1">
    <source>
        <dbReference type="EMBL" id="KKM02029.1"/>
    </source>
</evidence>